<comment type="catalytic activity">
    <reaction evidence="5">
        <text>(6S)-5-formyl-5,6,7,8-tetrahydrofolate + ATP = (6R)-5,10-methenyltetrahydrofolate + ADP + phosphate</text>
        <dbReference type="Rhea" id="RHEA:10488"/>
        <dbReference type="ChEBI" id="CHEBI:30616"/>
        <dbReference type="ChEBI" id="CHEBI:43474"/>
        <dbReference type="ChEBI" id="CHEBI:57455"/>
        <dbReference type="ChEBI" id="CHEBI:57457"/>
        <dbReference type="ChEBI" id="CHEBI:456216"/>
        <dbReference type="EC" id="6.3.3.2"/>
    </reaction>
</comment>
<comment type="similarity">
    <text evidence="1 5">Belongs to the 5-formyltetrahydrofolate cyclo-ligase family.</text>
</comment>
<dbReference type="GO" id="GO:0009396">
    <property type="term" value="P:folic acid-containing compound biosynthetic process"/>
    <property type="evidence" value="ECO:0007669"/>
    <property type="project" value="TreeGrafter"/>
</dbReference>
<dbReference type="PIRSF" id="PIRSF006806">
    <property type="entry name" value="FTHF_cligase"/>
    <property type="match status" value="1"/>
</dbReference>
<feature type="binding site" evidence="4">
    <location>
        <begin position="9"/>
        <end position="13"/>
    </location>
    <ligand>
        <name>ATP</name>
        <dbReference type="ChEBI" id="CHEBI:30616"/>
    </ligand>
</feature>
<keyword evidence="3 4" id="KW-0067">ATP-binding</keyword>
<accession>A0A0Q4B6G3</accession>
<evidence type="ECO:0000313" key="6">
    <source>
        <dbReference type="EMBL" id="KQM08183.1"/>
    </source>
</evidence>
<dbReference type="InterPro" id="IPR024185">
    <property type="entry name" value="FTHF_cligase-like_sf"/>
</dbReference>
<feature type="binding site" evidence="4">
    <location>
        <begin position="136"/>
        <end position="144"/>
    </location>
    <ligand>
        <name>ATP</name>
        <dbReference type="ChEBI" id="CHEBI:30616"/>
    </ligand>
</feature>
<dbReference type="PANTHER" id="PTHR23407">
    <property type="entry name" value="ATPASE INHIBITOR/5-FORMYLTETRAHYDROFOLATE CYCLO-LIGASE"/>
    <property type="match status" value="1"/>
</dbReference>
<protein>
    <recommendedName>
        <fullName evidence="5">5-formyltetrahydrofolate cyclo-ligase</fullName>
        <ecNumber evidence="5">6.3.3.2</ecNumber>
    </recommendedName>
</protein>
<dbReference type="PATRIC" id="fig|1702214.3.peg.406"/>
<evidence type="ECO:0000313" key="7">
    <source>
        <dbReference type="Proteomes" id="UP000054172"/>
    </source>
</evidence>
<evidence type="ECO:0000256" key="3">
    <source>
        <dbReference type="ARBA" id="ARBA00022840"/>
    </source>
</evidence>
<dbReference type="EC" id="6.3.3.2" evidence="5"/>
<dbReference type="EMBL" id="LIIK01000060">
    <property type="protein sequence ID" value="KQM08183.1"/>
    <property type="molecule type" value="Genomic_DNA"/>
</dbReference>
<keyword evidence="5" id="KW-0460">Magnesium</keyword>
<keyword evidence="2 4" id="KW-0547">Nucleotide-binding</keyword>
<sequence>MDGEIRERKRQLRKAVKGAVASLTAEERQQQSESVFGELKRIVEARGARTILAFWSMPDEIDTHGWVESLWQSGYRVLLPVVVGPDLVLREYTGRDCLSPVPPYGIEEPVDTPVVMPQEVELVVVPGVAFDAQMGRMGHGKGFYDRLFPQMPKAYRIGVCYSVQMADVVPMEEHDYRMDCVLVGG</sequence>
<feature type="binding site" evidence="4">
    <location>
        <position position="60"/>
    </location>
    <ligand>
        <name>substrate</name>
    </ligand>
</feature>
<dbReference type="GO" id="GO:0005524">
    <property type="term" value="F:ATP binding"/>
    <property type="evidence" value="ECO:0007669"/>
    <property type="project" value="UniProtKB-KW"/>
</dbReference>
<dbReference type="GO" id="GO:0030272">
    <property type="term" value="F:5-formyltetrahydrofolate cyclo-ligase activity"/>
    <property type="evidence" value="ECO:0007669"/>
    <property type="project" value="UniProtKB-EC"/>
</dbReference>
<comment type="cofactor">
    <cofactor evidence="5">
        <name>Mg(2+)</name>
        <dbReference type="ChEBI" id="CHEBI:18420"/>
    </cofactor>
</comment>
<name>A0A0Q4B6G3_9BACT</name>
<dbReference type="Proteomes" id="UP000054172">
    <property type="component" value="Unassembled WGS sequence"/>
</dbReference>
<evidence type="ECO:0000256" key="4">
    <source>
        <dbReference type="PIRSR" id="PIRSR006806-1"/>
    </source>
</evidence>
<dbReference type="SUPFAM" id="SSF100950">
    <property type="entry name" value="NagB/RpiA/CoA transferase-like"/>
    <property type="match status" value="1"/>
</dbReference>
<evidence type="ECO:0000256" key="5">
    <source>
        <dbReference type="RuleBase" id="RU361279"/>
    </source>
</evidence>
<comment type="caution">
    <text evidence="6">The sequence shown here is derived from an EMBL/GenBank/DDBJ whole genome shotgun (WGS) entry which is preliminary data.</text>
</comment>
<dbReference type="Pfam" id="PF01812">
    <property type="entry name" value="5-FTHF_cyc-lig"/>
    <property type="match status" value="1"/>
</dbReference>
<dbReference type="AlphaFoldDB" id="A0A0Q4B6G3"/>
<dbReference type="STRING" id="1702214.AL399_08800"/>
<evidence type="ECO:0000256" key="2">
    <source>
        <dbReference type="ARBA" id="ARBA00022741"/>
    </source>
</evidence>
<reference evidence="6" key="1">
    <citation type="submission" date="2015-08" db="EMBL/GenBank/DDBJ databases">
        <title>Candidatus Bacteriodes Periocalifornicus.</title>
        <authorList>
            <person name="McLean J.S."/>
            <person name="Kelley S."/>
        </authorList>
    </citation>
    <scope>NUCLEOTIDE SEQUENCE [LARGE SCALE GENOMIC DNA]</scope>
    <source>
        <strain evidence="6">12B</strain>
    </source>
</reference>
<gene>
    <name evidence="6" type="ORF">AL399_08800</name>
</gene>
<evidence type="ECO:0000256" key="1">
    <source>
        <dbReference type="ARBA" id="ARBA00010638"/>
    </source>
</evidence>
<dbReference type="PANTHER" id="PTHR23407:SF1">
    <property type="entry name" value="5-FORMYLTETRAHYDROFOLATE CYCLO-LIGASE"/>
    <property type="match status" value="1"/>
</dbReference>
<dbReference type="InterPro" id="IPR037171">
    <property type="entry name" value="NagB/RpiA_transferase-like"/>
</dbReference>
<keyword evidence="7" id="KW-1185">Reference proteome</keyword>
<proteinExistence type="inferred from homology"/>
<dbReference type="Gene3D" id="3.40.50.10420">
    <property type="entry name" value="NagB/RpiA/CoA transferase-like"/>
    <property type="match status" value="1"/>
</dbReference>
<dbReference type="NCBIfam" id="TIGR02727">
    <property type="entry name" value="MTHFS_bact"/>
    <property type="match status" value="1"/>
</dbReference>
<dbReference type="GO" id="GO:0046872">
    <property type="term" value="F:metal ion binding"/>
    <property type="evidence" value="ECO:0007669"/>
    <property type="project" value="UniProtKB-KW"/>
</dbReference>
<dbReference type="InterPro" id="IPR002698">
    <property type="entry name" value="FTHF_cligase"/>
</dbReference>
<keyword evidence="5" id="KW-0479">Metal-binding</keyword>
<organism evidence="6 7">
    <name type="scientific">Candidatus [Bacteroides] periocalifornicus</name>
    <dbReference type="NCBI Taxonomy" id="1702214"/>
    <lineage>
        <taxon>Bacteria</taxon>
        <taxon>Pseudomonadati</taxon>
        <taxon>Bacteroidota</taxon>
    </lineage>
</organism>
<dbReference type="GO" id="GO:0035999">
    <property type="term" value="P:tetrahydrofolate interconversion"/>
    <property type="evidence" value="ECO:0007669"/>
    <property type="project" value="TreeGrafter"/>
</dbReference>